<dbReference type="PANTHER" id="PTHR30011:SF16">
    <property type="entry name" value="C2H2 FINGER DOMAIN TRANSCRIPTION FACTOR (EUROFUNG)-RELATED"/>
    <property type="match status" value="1"/>
</dbReference>
<keyword evidence="3" id="KW-0560">Oxidoreductase</keyword>
<evidence type="ECO:0000256" key="4">
    <source>
        <dbReference type="ARBA" id="ARBA00023033"/>
    </source>
</evidence>
<dbReference type="SUPFAM" id="SSF51679">
    <property type="entry name" value="Bacterial luciferase-like"/>
    <property type="match status" value="1"/>
</dbReference>
<dbReference type="GO" id="GO:0004497">
    <property type="term" value="F:monooxygenase activity"/>
    <property type="evidence" value="ECO:0007669"/>
    <property type="project" value="UniProtKB-KW"/>
</dbReference>
<dbReference type="InterPro" id="IPR051260">
    <property type="entry name" value="Diverse_substr_monoxygenases"/>
</dbReference>
<feature type="binding site" evidence="6">
    <location>
        <position position="154"/>
    </location>
    <ligand>
        <name>FMN</name>
        <dbReference type="ChEBI" id="CHEBI:58210"/>
    </ligand>
</feature>
<reference evidence="8 9" key="1">
    <citation type="submission" date="2018-10" db="EMBL/GenBank/DDBJ databases">
        <title>Sequencing the genomes of 1000 actinobacteria strains.</title>
        <authorList>
            <person name="Klenk H.-P."/>
        </authorList>
    </citation>
    <scope>NUCLEOTIDE SEQUENCE [LARGE SCALE GENOMIC DNA]</scope>
    <source>
        <strain evidence="8 9">DSM 17894</strain>
    </source>
</reference>
<keyword evidence="9" id="KW-1185">Reference proteome</keyword>
<dbReference type="Pfam" id="PF00296">
    <property type="entry name" value="Bac_luciferase"/>
    <property type="match status" value="1"/>
</dbReference>
<evidence type="ECO:0000256" key="5">
    <source>
        <dbReference type="ARBA" id="ARBA00033748"/>
    </source>
</evidence>
<feature type="domain" description="Luciferase-like" evidence="7">
    <location>
        <begin position="30"/>
        <end position="388"/>
    </location>
</feature>
<keyword evidence="4 8" id="KW-0503">Monooxygenase</keyword>
<evidence type="ECO:0000256" key="6">
    <source>
        <dbReference type="PIRSR" id="PIRSR000337-1"/>
    </source>
</evidence>
<dbReference type="InterPro" id="IPR036661">
    <property type="entry name" value="Luciferase-like_sf"/>
</dbReference>
<dbReference type="Proteomes" id="UP000280008">
    <property type="component" value="Unassembled WGS sequence"/>
</dbReference>
<dbReference type="InterPro" id="IPR016215">
    <property type="entry name" value="NTA_MOA"/>
</dbReference>
<keyword evidence="2 6" id="KW-0288">FMN</keyword>
<evidence type="ECO:0000313" key="9">
    <source>
        <dbReference type="Proteomes" id="UP000280008"/>
    </source>
</evidence>
<evidence type="ECO:0000259" key="7">
    <source>
        <dbReference type="Pfam" id="PF00296"/>
    </source>
</evidence>
<dbReference type="PIRSF" id="PIRSF000337">
    <property type="entry name" value="NTA_MOA"/>
    <property type="match status" value="1"/>
</dbReference>
<dbReference type="EMBL" id="RBKS01000001">
    <property type="protein sequence ID" value="RKR73533.1"/>
    <property type="molecule type" value="Genomic_DNA"/>
</dbReference>
<dbReference type="Gene3D" id="3.20.20.30">
    <property type="entry name" value="Luciferase-like domain"/>
    <property type="match status" value="1"/>
</dbReference>
<evidence type="ECO:0000256" key="3">
    <source>
        <dbReference type="ARBA" id="ARBA00023002"/>
    </source>
</evidence>
<feature type="binding site" evidence="6">
    <location>
        <position position="100"/>
    </location>
    <ligand>
        <name>FMN</name>
        <dbReference type="ChEBI" id="CHEBI:58210"/>
    </ligand>
</feature>
<organism evidence="8 9">
    <name type="scientific">Frondihabitans australicus</name>
    <dbReference type="NCBI Taxonomy" id="386892"/>
    <lineage>
        <taxon>Bacteria</taxon>
        <taxon>Bacillati</taxon>
        <taxon>Actinomycetota</taxon>
        <taxon>Actinomycetes</taxon>
        <taxon>Micrococcales</taxon>
        <taxon>Microbacteriaceae</taxon>
        <taxon>Frondihabitans</taxon>
    </lineage>
</organism>
<dbReference type="GO" id="GO:0016705">
    <property type="term" value="F:oxidoreductase activity, acting on paired donors, with incorporation or reduction of molecular oxygen"/>
    <property type="evidence" value="ECO:0007669"/>
    <property type="project" value="InterPro"/>
</dbReference>
<gene>
    <name evidence="8" type="ORF">C8E83_0626</name>
</gene>
<dbReference type="NCBIfam" id="TIGR03860">
    <property type="entry name" value="FMN_nitrolo"/>
    <property type="match status" value="1"/>
</dbReference>
<proteinExistence type="inferred from homology"/>
<name>A0A495IBZ8_9MICO</name>
<feature type="binding site" evidence="6">
    <location>
        <position position="150"/>
    </location>
    <ligand>
        <name>FMN</name>
        <dbReference type="ChEBI" id="CHEBI:58210"/>
    </ligand>
</feature>
<keyword evidence="1 6" id="KW-0285">Flavoprotein</keyword>
<evidence type="ECO:0000313" key="8">
    <source>
        <dbReference type="EMBL" id="RKR73533.1"/>
    </source>
</evidence>
<dbReference type="InterPro" id="IPR011251">
    <property type="entry name" value="Luciferase-like_dom"/>
</dbReference>
<protein>
    <submittedName>
        <fullName evidence="8">FMN-dependent oxidoreductase (Nitrilotriacetate monooxygenase family)</fullName>
    </submittedName>
</protein>
<feature type="binding site" evidence="6">
    <location>
        <position position="54"/>
    </location>
    <ligand>
        <name>FMN</name>
        <dbReference type="ChEBI" id="CHEBI:58210"/>
    </ligand>
</feature>
<accession>A0A495IBZ8</accession>
<feature type="binding site" evidence="6">
    <location>
        <position position="226"/>
    </location>
    <ligand>
        <name>FMN</name>
        <dbReference type="ChEBI" id="CHEBI:58210"/>
    </ligand>
</feature>
<evidence type="ECO:0000256" key="1">
    <source>
        <dbReference type="ARBA" id="ARBA00022630"/>
    </source>
</evidence>
<dbReference type="AlphaFoldDB" id="A0A495IBZ8"/>
<comment type="caution">
    <text evidence="8">The sequence shown here is derived from an EMBL/GenBank/DDBJ whole genome shotgun (WGS) entry which is preliminary data.</text>
</comment>
<comment type="similarity">
    <text evidence="5">Belongs to the NtaA/SnaA/DszA monooxygenase family.</text>
</comment>
<evidence type="ECO:0000256" key="2">
    <source>
        <dbReference type="ARBA" id="ARBA00022643"/>
    </source>
</evidence>
<sequence>MTKPLTFGLFQTMGPLGAWRLPDNTGVNFLTLDYWMDLAKRSEAAGADFLFIADDFGYPLIDGTVSPTAIEHALLFPRADPATIMSALSTVTEHLGLVVTMSTSAERPVPLARRFASLDHYSSGRIGWNVVTGAGQNASARLFGEPMRPHDQRYAAAEDHLKLAMTLWEGSWEADALKVDREAGVYADSAKVHEIHYEGPFYRADGIFSVPPSPQRTPVLFQAGASASGRDLAARYAEGVFLAAEPDAVRDQIADIRARAVAAGREPDAIKFLVAGTFIVAPTHDEAVALREKVTAFFTLEDAAVQYAFFTGLDLTKMDPSKPLATTDSETGRTNIERFTGSDGAAAPTVGEILEEFRVNGVMGNPFVGSPAEVVDQTVALMEHTGADGLLVQPGPTGDSASFFDLVVPELRRRGLIAPVVAPGEPARTFRERLFPEGTAHLPATHPGYSLRAGR</sequence>
<dbReference type="PANTHER" id="PTHR30011">
    <property type="entry name" value="ALKANESULFONATE MONOOXYGENASE-RELATED"/>
    <property type="match status" value="1"/>
</dbReference>
<dbReference type="RefSeq" id="WP_170159828.1">
    <property type="nucleotide sequence ID" value="NZ_RBKS01000001.1"/>
</dbReference>